<accession>A0A679K8H0</accession>
<keyword evidence="15" id="KW-1185">Reference proteome</keyword>
<dbReference type="GO" id="GO:0018104">
    <property type="term" value="P:peptidoglycan-protein cross-linking"/>
    <property type="evidence" value="ECO:0007669"/>
    <property type="project" value="TreeGrafter"/>
</dbReference>
<evidence type="ECO:0000256" key="4">
    <source>
        <dbReference type="ARBA" id="ARBA00022679"/>
    </source>
</evidence>
<reference evidence="14" key="3">
    <citation type="submission" date="2021-08" db="EMBL/GenBank/DDBJ databases">
        <authorList>
            <person name="Tani A."/>
            <person name="Ola A."/>
            <person name="Ogura Y."/>
            <person name="Katsura K."/>
            <person name="Hayashi T."/>
        </authorList>
    </citation>
    <scope>NUCLEOTIDE SEQUENCE</scope>
    <source>
        <strain evidence="14">DSM 21893</strain>
    </source>
</reference>
<keyword evidence="13" id="KW-0614">Plasmid</keyword>
<feature type="region of interest" description="Disordered" evidence="10">
    <location>
        <begin position="60"/>
        <end position="82"/>
    </location>
</feature>
<feature type="active site" description="Proton donor/acceptor" evidence="9">
    <location>
        <position position="233"/>
    </location>
</feature>
<proteinExistence type="inferred from homology"/>
<dbReference type="GO" id="GO:0016757">
    <property type="term" value="F:glycosyltransferase activity"/>
    <property type="evidence" value="ECO:0007669"/>
    <property type="project" value="UniProtKB-KW"/>
</dbReference>
<dbReference type="EMBL" id="BPQF01000007">
    <property type="protein sequence ID" value="GJD38885.1"/>
    <property type="molecule type" value="Genomic_DNA"/>
</dbReference>
<evidence type="ECO:0000256" key="1">
    <source>
        <dbReference type="ARBA" id="ARBA00004752"/>
    </source>
</evidence>
<dbReference type="PROSITE" id="PS52029">
    <property type="entry name" value="LD_TPASE"/>
    <property type="match status" value="1"/>
</dbReference>
<keyword evidence="5" id="KW-0378">Hydrolase</keyword>
<name>A0A679K8H0_9HYPH</name>
<evidence type="ECO:0000256" key="8">
    <source>
        <dbReference type="ARBA" id="ARBA00023316"/>
    </source>
</evidence>
<geneLocation type="plasmid" evidence="13">
    <name>1</name>
</geneLocation>
<evidence type="ECO:0000256" key="7">
    <source>
        <dbReference type="ARBA" id="ARBA00022984"/>
    </source>
</evidence>
<gene>
    <name evidence="13" type="primary">erfK_2</name>
    <name evidence="13" type="ORF">MBLL_02124</name>
    <name evidence="14" type="ORF">OICFNHDK_1337</name>
</gene>
<dbReference type="Pfam" id="PF03734">
    <property type="entry name" value="YkuD"/>
    <property type="match status" value="1"/>
</dbReference>
<dbReference type="UniPathway" id="UPA00219"/>
<comment type="similarity">
    <text evidence="2">Belongs to the YkuD family.</text>
</comment>
<dbReference type="GO" id="GO:0005576">
    <property type="term" value="C:extracellular region"/>
    <property type="evidence" value="ECO:0007669"/>
    <property type="project" value="TreeGrafter"/>
</dbReference>
<dbReference type="AlphaFoldDB" id="A0A679K8H0"/>
<dbReference type="FunFam" id="2.40.440.10:FF:000002">
    <property type="entry name" value="L,D-transpeptidase ErfK/SrfK"/>
    <property type="match status" value="1"/>
</dbReference>
<dbReference type="GO" id="GO:0008360">
    <property type="term" value="P:regulation of cell shape"/>
    <property type="evidence" value="ECO:0007669"/>
    <property type="project" value="UniProtKB-UniRule"/>
</dbReference>
<dbReference type="InterPro" id="IPR005490">
    <property type="entry name" value="LD_TPept_cat_dom"/>
</dbReference>
<dbReference type="EC" id="2.-.-.-" evidence="13"/>
<reference evidence="14" key="1">
    <citation type="journal article" date="2016" name="Front. Microbiol.">
        <title>Genome Sequence of the Piezophilic, Mesophilic Sulfate-Reducing Bacterium Desulfovibrio indicus J2T.</title>
        <authorList>
            <person name="Cao J."/>
            <person name="Maignien L."/>
            <person name="Shao Z."/>
            <person name="Alain K."/>
            <person name="Jebbar M."/>
        </authorList>
    </citation>
    <scope>NUCLEOTIDE SEQUENCE</scope>
    <source>
        <strain evidence="14">DSM 21893</strain>
    </source>
</reference>
<dbReference type="PANTHER" id="PTHR30582">
    <property type="entry name" value="L,D-TRANSPEPTIDASE"/>
    <property type="match status" value="1"/>
</dbReference>
<evidence type="ECO:0000313" key="15">
    <source>
        <dbReference type="Proteomes" id="UP001055307"/>
    </source>
</evidence>
<evidence type="ECO:0000256" key="3">
    <source>
        <dbReference type="ARBA" id="ARBA00022676"/>
    </source>
</evidence>
<evidence type="ECO:0000256" key="9">
    <source>
        <dbReference type="PROSITE-ProRule" id="PRU01373"/>
    </source>
</evidence>
<evidence type="ECO:0000313" key="13">
    <source>
        <dbReference type="EMBL" id="CAA2140431.1"/>
    </source>
</evidence>
<feature type="domain" description="L,D-TPase catalytic" evidence="12">
    <location>
        <begin position="144"/>
        <end position="273"/>
    </location>
</feature>
<comment type="pathway">
    <text evidence="1 9">Cell wall biogenesis; peptidoglycan biosynthesis.</text>
</comment>
<evidence type="ECO:0000256" key="2">
    <source>
        <dbReference type="ARBA" id="ARBA00005992"/>
    </source>
</evidence>
<dbReference type="CDD" id="cd16913">
    <property type="entry name" value="YkuD_like"/>
    <property type="match status" value="1"/>
</dbReference>
<dbReference type="Proteomes" id="UP001055307">
    <property type="component" value="Unassembled WGS sequence"/>
</dbReference>
<dbReference type="EMBL" id="LR743510">
    <property type="protein sequence ID" value="CAA2140431.1"/>
    <property type="molecule type" value="Genomic_DNA"/>
</dbReference>
<feature type="chain" id="PRO_5044628465" evidence="11">
    <location>
        <begin position="25"/>
        <end position="273"/>
    </location>
</feature>
<evidence type="ECO:0000256" key="11">
    <source>
        <dbReference type="SAM" id="SignalP"/>
    </source>
</evidence>
<keyword evidence="7 9" id="KW-0573">Peptidoglycan synthesis</keyword>
<evidence type="ECO:0000256" key="10">
    <source>
        <dbReference type="SAM" id="MobiDB-lite"/>
    </source>
</evidence>
<evidence type="ECO:0000259" key="12">
    <source>
        <dbReference type="PROSITE" id="PS52029"/>
    </source>
</evidence>
<dbReference type="InterPro" id="IPR050979">
    <property type="entry name" value="LD-transpeptidase"/>
</dbReference>
<dbReference type="SUPFAM" id="SSF141523">
    <property type="entry name" value="L,D-transpeptidase catalytic domain-like"/>
    <property type="match status" value="1"/>
</dbReference>
<feature type="signal peptide" evidence="11">
    <location>
        <begin position="1"/>
        <end position="24"/>
    </location>
</feature>
<dbReference type="InterPro" id="IPR038063">
    <property type="entry name" value="Transpep_catalytic_dom"/>
</dbReference>
<organism evidence="13">
    <name type="scientific">Methylobacterium bullatum</name>
    <dbReference type="NCBI Taxonomy" id="570505"/>
    <lineage>
        <taxon>Bacteria</taxon>
        <taxon>Pseudomonadati</taxon>
        <taxon>Pseudomonadota</taxon>
        <taxon>Alphaproteobacteria</taxon>
        <taxon>Hyphomicrobiales</taxon>
        <taxon>Methylobacteriaceae</taxon>
        <taxon>Methylobacterium</taxon>
    </lineage>
</organism>
<evidence type="ECO:0000313" key="14">
    <source>
        <dbReference type="EMBL" id="GJD38885.1"/>
    </source>
</evidence>
<dbReference type="GO" id="GO:0071972">
    <property type="term" value="F:peptidoglycan L,D-transpeptidase activity"/>
    <property type="evidence" value="ECO:0007669"/>
    <property type="project" value="TreeGrafter"/>
</dbReference>
<keyword evidence="4 13" id="KW-0808">Transferase</keyword>
<dbReference type="Gene3D" id="2.40.440.10">
    <property type="entry name" value="L,D-transpeptidase catalytic domain-like"/>
    <property type="match status" value="1"/>
</dbReference>
<evidence type="ECO:0000256" key="5">
    <source>
        <dbReference type="ARBA" id="ARBA00022801"/>
    </source>
</evidence>
<protein>
    <submittedName>
        <fullName evidence="13">Putative L,D-transpeptidase ErfK/SrfK</fullName>
        <ecNumber evidence="13">2.-.-.-</ecNumber>
    </submittedName>
</protein>
<feature type="active site" description="Nucleophile" evidence="9">
    <location>
        <position position="249"/>
    </location>
</feature>
<dbReference type="PANTHER" id="PTHR30582:SF24">
    <property type="entry name" value="L,D-TRANSPEPTIDASE ERFK_SRFK-RELATED"/>
    <property type="match status" value="1"/>
</dbReference>
<keyword evidence="3" id="KW-0328">Glycosyltransferase</keyword>
<keyword evidence="8 9" id="KW-0961">Cell wall biogenesis/degradation</keyword>
<evidence type="ECO:0000256" key="6">
    <source>
        <dbReference type="ARBA" id="ARBA00022960"/>
    </source>
</evidence>
<keyword evidence="11" id="KW-0732">Signal</keyword>
<dbReference type="GO" id="GO:0071555">
    <property type="term" value="P:cell wall organization"/>
    <property type="evidence" value="ECO:0007669"/>
    <property type="project" value="UniProtKB-UniRule"/>
</dbReference>
<reference evidence="13" key="2">
    <citation type="submission" date="2019-12" db="EMBL/GenBank/DDBJ databases">
        <authorList>
            <person name="Cremers G."/>
        </authorList>
    </citation>
    <scope>NUCLEOTIDE SEQUENCE</scope>
    <source>
        <strain evidence="13">Mbul2</strain>
        <plasmid evidence="13">1</plasmid>
    </source>
</reference>
<keyword evidence="6 9" id="KW-0133">Cell shape</keyword>
<sequence length="273" mass="29443">MMARSSRVLKRIGLCVAMACLATAVTGGSARAQSSAGQYGGGFIEFLVTGNGTPPRARRPGLADDGVLPRHPAAQGYGGEPMPRVLYSGDRVPDIDPYLAPARTRLAALPSQATPEMQAAAIERTPDPRFARQVVPFDGRQKPGAIVIDTRTKFLYLVQPGGQAIRYGIGVGRPGFAWSGMKTISQKREWPDWTPPAEMLQRRPDLPRHMAGGPANPLGARALYLGSSLYRIHGTNEPHTIGQSVSSGCIRMMNEDVIDLYERTPVGTRVEVL</sequence>